<feature type="transmembrane region" description="Helical" evidence="14">
    <location>
        <begin position="12"/>
        <end position="30"/>
    </location>
</feature>
<evidence type="ECO:0000256" key="13">
    <source>
        <dbReference type="SAM" id="MobiDB-lite"/>
    </source>
</evidence>
<evidence type="ECO:0000313" key="18">
    <source>
        <dbReference type="RefSeq" id="XP_030375271.1"/>
    </source>
</evidence>
<keyword evidence="9" id="KW-1015">Disulfide bond</keyword>
<feature type="transmembrane region" description="Helical" evidence="14">
    <location>
        <begin position="310"/>
        <end position="331"/>
    </location>
</feature>
<evidence type="ECO:0000256" key="11">
    <source>
        <dbReference type="ARBA" id="ARBA00023180"/>
    </source>
</evidence>
<dbReference type="Gene3D" id="2.30.160.11">
    <property type="match status" value="1"/>
</dbReference>
<dbReference type="Proteomes" id="UP000504634">
    <property type="component" value="Unplaced"/>
</dbReference>
<comment type="subcellular location">
    <subcellularLocation>
        <location evidence="1">Cell membrane</location>
        <topology evidence="1">Multi-pass membrane protein</topology>
    </subcellularLocation>
</comment>
<dbReference type="InterPro" id="IPR036272">
    <property type="entry name" value="Methuselah_N_sf"/>
</dbReference>
<keyword evidence="8 14" id="KW-0472">Membrane</keyword>
<feature type="region of interest" description="Disordered" evidence="13">
    <location>
        <begin position="523"/>
        <end position="542"/>
    </location>
</feature>
<keyword evidence="7" id="KW-0297">G-protein coupled receptor</keyword>
<keyword evidence="16" id="KW-1185">Reference proteome</keyword>
<evidence type="ECO:0000256" key="10">
    <source>
        <dbReference type="ARBA" id="ARBA00023170"/>
    </source>
</evidence>
<evidence type="ECO:0000313" key="16">
    <source>
        <dbReference type="Proteomes" id="UP000504634"/>
    </source>
</evidence>
<evidence type="ECO:0000256" key="2">
    <source>
        <dbReference type="ARBA" id="ARBA00008979"/>
    </source>
</evidence>
<feature type="transmembrane region" description="Helical" evidence="14">
    <location>
        <begin position="352"/>
        <end position="373"/>
    </location>
</feature>
<dbReference type="CDD" id="cd00251">
    <property type="entry name" value="Mth_Ecto"/>
    <property type="match status" value="1"/>
</dbReference>
<keyword evidence="6 14" id="KW-1133">Transmembrane helix</keyword>
<accession>A0A6J2TIJ9</accession>
<organism evidence="16 17">
    <name type="scientific">Drosophila lebanonensis</name>
    <name type="common">Fruit fly</name>
    <name type="synonym">Scaptodrosophila lebanonensis</name>
    <dbReference type="NCBI Taxonomy" id="7225"/>
    <lineage>
        <taxon>Eukaryota</taxon>
        <taxon>Metazoa</taxon>
        <taxon>Ecdysozoa</taxon>
        <taxon>Arthropoda</taxon>
        <taxon>Hexapoda</taxon>
        <taxon>Insecta</taxon>
        <taxon>Pterygota</taxon>
        <taxon>Neoptera</taxon>
        <taxon>Endopterygota</taxon>
        <taxon>Diptera</taxon>
        <taxon>Brachycera</taxon>
        <taxon>Muscomorpha</taxon>
        <taxon>Ephydroidea</taxon>
        <taxon>Drosophilidae</taxon>
        <taxon>Scaptodrosophila</taxon>
    </lineage>
</organism>
<evidence type="ECO:0000256" key="1">
    <source>
        <dbReference type="ARBA" id="ARBA00004651"/>
    </source>
</evidence>
<dbReference type="AlphaFoldDB" id="A0A6J2TIJ9"/>
<dbReference type="PANTHER" id="PTHR47154:SF2">
    <property type="entry name" value="G-PROTEIN COUPLED RECEPTOR MTH-RELATED"/>
    <property type="match status" value="1"/>
</dbReference>
<dbReference type="Gene3D" id="2.170.180.11">
    <property type="entry name" value="Methuselah ectodomain, domain 2"/>
    <property type="match status" value="1"/>
</dbReference>
<dbReference type="SUPFAM" id="SSF63877">
    <property type="entry name" value="Methuselah ectodomain"/>
    <property type="match status" value="1"/>
</dbReference>
<keyword evidence="10" id="KW-0675">Receptor</keyword>
<proteinExistence type="inferred from homology"/>
<dbReference type="RefSeq" id="XP_030375271.1">
    <property type="nucleotide sequence ID" value="XM_030519411.1"/>
</dbReference>
<evidence type="ECO:0000256" key="7">
    <source>
        <dbReference type="ARBA" id="ARBA00023040"/>
    </source>
</evidence>
<feature type="transmembrane region" description="Helical" evidence="14">
    <location>
        <begin position="247"/>
        <end position="267"/>
    </location>
</feature>
<dbReference type="Gene3D" id="1.20.1070.10">
    <property type="entry name" value="Rhodopsin 7-helix transmembrane proteins"/>
    <property type="match status" value="1"/>
</dbReference>
<dbReference type="RefSeq" id="XP_030375270.1">
    <property type="nucleotide sequence ID" value="XM_030519410.1"/>
</dbReference>
<dbReference type="GeneID" id="115624642"/>
<dbReference type="InterPro" id="IPR000832">
    <property type="entry name" value="GPCR_2_secretin-like"/>
</dbReference>
<dbReference type="CDD" id="cd15039">
    <property type="entry name" value="7tmB3_Methuselah-like"/>
    <property type="match status" value="1"/>
</dbReference>
<evidence type="ECO:0000256" key="3">
    <source>
        <dbReference type="ARBA" id="ARBA00022475"/>
    </source>
</evidence>
<dbReference type="GO" id="GO:0007166">
    <property type="term" value="P:cell surface receptor signaling pathway"/>
    <property type="evidence" value="ECO:0007669"/>
    <property type="project" value="InterPro"/>
</dbReference>
<evidence type="ECO:0000256" key="9">
    <source>
        <dbReference type="ARBA" id="ARBA00023157"/>
    </source>
</evidence>
<evidence type="ECO:0000259" key="15">
    <source>
        <dbReference type="PROSITE" id="PS50261"/>
    </source>
</evidence>
<feature type="compositionally biased region" description="Low complexity" evidence="13">
    <location>
        <begin position="529"/>
        <end position="542"/>
    </location>
</feature>
<dbReference type="Pfam" id="PF06652">
    <property type="entry name" value="Methuselah_N"/>
    <property type="match status" value="1"/>
</dbReference>
<dbReference type="InterPro" id="IPR044860">
    <property type="entry name" value="Methusela_ecto_dom_1"/>
</dbReference>
<feature type="transmembrane region" description="Helical" evidence="14">
    <location>
        <begin position="457"/>
        <end position="477"/>
    </location>
</feature>
<dbReference type="PROSITE" id="PS50261">
    <property type="entry name" value="G_PROTEIN_RECEP_F2_4"/>
    <property type="match status" value="1"/>
</dbReference>
<dbReference type="InterPro" id="IPR010596">
    <property type="entry name" value="Methuselah_N_dom"/>
</dbReference>
<dbReference type="InterPro" id="IPR017981">
    <property type="entry name" value="GPCR_2-like_7TM"/>
</dbReference>
<keyword evidence="11" id="KW-0325">Glycoprotein</keyword>
<name>A0A6J2TIJ9_DROLE</name>
<dbReference type="Pfam" id="PF00002">
    <property type="entry name" value="7tm_2"/>
    <property type="match status" value="1"/>
</dbReference>
<keyword evidence="12" id="KW-0807">Transducer</keyword>
<evidence type="ECO:0000256" key="8">
    <source>
        <dbReference type="ARBA" id="ARBA00023136"/>
    </source>
</evidence>
<evidence type="ECO:0000256" key="14">
    <source>
        <dbReference type="SAM" id="Phobius"/>
    </source>
</evidence>
<feature type="transmembrane region" description="Helical" evidence="14">
    <location>
        <begin position="279"/>
        <end position="298"/>
    </location>
</feature>
<dbReference type="OrthoDB" id="6134459at2759"/>
<sequence>MHMAAHAKSGPLYCGVTLIGVLCLVAFRLLPGTPFGVYALPEERNYHQRDGIHTPCTFFDTVNVTGDMRFDNGSYLHDGVIIPRHLVGLYDYIYKDLVERVEVTPHMRGCICKLKSCLNICCPWGSVYDSGSGECRNGTQHLWPEPFLNVTFSNYSLQSVNIFKQYVVQQFRPCVEMFSLQPELNAYDSWLLFENGTMLREDDMTYISKNEFCLVPTTVNDTDIYYSINPANCDVMSEYGTVKIINAYTMLFSIPFMLLTIAVYLLIPELRNQHGKSLVCYLLGLSVGYSTLCCVLLIKHLNPEGMSCKVFGYTAYYFFMSAFLWLNVISFDLWHNFRGTRGVNRFQEKKRFLFYSLYSWGLALVFLVFTWYAQEKTDWPAELKPGIGAGIYCWLDMHNWSAMIYFFGPILIIIVANTVMFVMTAIKIHTVQREMARIIAREDSTKNLRTEKDKFGLFLRLFLIMGVTWSSEIVSYFVGADKKLSKVFYISDLCNAMQGFLIFMLFVLKKKVKHLITNRYSSTRDSSNQRQSQYSTKTTSSSVANLSLHEKYSAEKPFITSQEQRTTSFR</sequence>
<dbReference type="GO" id="GO:0008528">
    <property type="term" value="F:G protein-coupled peptide receptor activity"/>
    <property type="evidence" value="ECO:0007669"/>
    <property type="project" value="TreeGrafter"/>
</dbReference>
<dbReference type="InterPro" id="IPR023311">
    <property type="entry name" value="Methusela_ecto_dom_2"/>
</dbReference>
<feature type="transmembrane region" description="Helical" evidence="14">
    <location>
        <begin position="404"/>
        <end position="426"/>
    </location>
</feature>
<reference evidence="17 18" key="1">
    <citation type="submission" date="2025-04" db="UniProtKB">
        <authorList>
            <consortium name="RefSeq"/>
        </authorList>
    </citation>
    <scope>IDENTIFICATION</scope>
    <source>
        <strain evidence="17 18">11010-0011.00</strain>
        <tissue evidence="17 18">Whole body</tissue>
    </source>
</reference>
<dbReference type="PANTHER" id="PTHR47154">
    <property type="entry name" value="G-PROTEIN COUPLED RECEPTOR MTH-RELATED"/>
    <property type="match status" value="1"/>
</dbReference>
<evidence type="ECO:0000256" key="4">
    <source>
        <dbReference type="ARBA" id="ARBA00022692"/>
    </source>
</evidence>
<feature type="transmembrane region" description="Helical" evidence="14">
    <location>
        <begin position="489"/>
        <end position="508"/>
    </location>
</feature>
<feature type="domain" description="G-protein coupled receptors family 2 profile 2" evidence="15">
    <location>
        <begin position="242"/>
        <end position="510"/>
    </location>
</feature>
<dbReference type="GO" id="GO:0005886">
    <property type="term" value="C:plasma membrane"/>
    <property type="evidence" value="ECO:0007669"/>
    <property type="project" value="UniProtKB-SubCell"/>
</dbReference>
<dbReference type="InterPro" id="IPR051384">
    <property type="entry name" value="Mth_GPCR"/>
</dbReference>
<evidence type="ECO:0000256" key="12">
    <source>
        <dbReference type="ARBA" id="ARBA00023224"/>
    </source>
</evidence>
<evidence type="ECO:0000256" key="5">
    <source>
        <dbReference type="ARBA" id="ARBA00022729"/>
    </source>
</evidence>
<gene>
    <name evidence="17 18" type="primary">LOC115624642</name>
</gene>
<keyword evidence="5" id="KW-0732">Signal</keyword>
<dbReference type="SUPFAM" id="SSF81321">
    <property type="entry name" value="Family A G protein-coupled receptor-like"/>
    <property type="match status" value="1"/>
</dbReference>
<evidence type="ECO:0000313" key="17">
    <source>
        <dbReference type="RefSeq" id="XP_030375270.1"/>
    </source>
</evidence>
<keyword evidence="4 14" id="KW-0812">Transmembrane</keyword>
<keyword evidence="3" id="KW-1003">Cell membrane</keyword>
<evidence type="ECO:0000256" key="6">
    <source>
        <dbReference type="ARBA" id="ARBA00022989"/>
    </source>
</evidence>
<protein>
    <submittedName>
        <fullName evidence="17 18">Probable G-protein coupled receptor Mth-like 10 isoform X1</fullName>
    </submittedName>
</protein>
<comment type="similarity">
    <text evidence="2">Belongs to the G-protein coupled receptor 2 family. Mth subfamily.</text>
</comment>